<feature type="transmembrane region" description="Helical" evidence="4">
    <location>
        <begin position="246"/>
        <end position="264"/>
    </location>
</feature>
<dbReference type="FunFam" id="3.30.70.270:FF:000001">
    <property type="entry name" value="Diguanylate cyclase domain protein"/>
    <property type="match status" value="1"/>
</dbReference>
<dbReference type="NCBIfam" id="TIGR00254">
    <property type="entry name" value="GGDEF"/>
    <property type="match status" value="1"/>
</dbReference>
<protein>
    <recommendedName>
        <fullName evidence="2">diguanylate cyclase</fullName>
        <ecNumber evidence="2">2.7.7.65</ecNumber>
    </recommendedName>
</protein>
<dbReference type="SUPFAM" id="SSF55073">
    <property type="entry name" value="Nucleotide cyclase"/>
    <property type="match status" value="1"/>
</dbReference>
<evidence type="ECO:0000259" key="6">
    <source>
        <dbReference type="PROSITE" id="PS50887"/>
    </source>
</evidence>
<sequence length="757" mass="84953">MQMLYSLNAVRLMLLIALSFLVPSAAYAAVDLDEGWEYRWGDSPLTEEGVPEWALGQAPWQWNAISFPSNPPGRNGQEHVWYRITLPEGEWQEPVLYIYSVDLIVQVWLDGENIYQYGTFDDQGRGRFEGWPWHAIPLPEEFAGTPIYFRIFSDYTDIGLWGEVSIMERPALTLFIVKNSLEALVISGFSALIALLAMIFALLQTEKKSFGSIALFSLSSAVLLLSDSQASQLIWNLPMMWDYLAAGSYYMLPVAMALLLEQWFSDRRPWLINLVWKIHLVYAVVAIGLALMGVVDLSSTYPPFDALLLASLATVTVVVVKRFRQLKIEQQIILAAYGVFCSLLVVDMAVAHGVLPWGRVPVSWGTLVFSLAVVMISLWHYARTQQALHRLNLSLEQQVTERTQKAESLARREQARVRLLTFENEKTRVLNDINGELQDCISLNQTFHILARRLPDLCSPLRGRLYQRVENGSAYELLTRWGYAGEPESPLRIETPEGPPPHSQIPARHVQDLDQSWSGWQKDEDESLCLWINLQSATEGAVTMALLFVEVPDEFAADGTDYGVARLFQTLSQGVQKIGIALSSISLREELQKYSYEDALTGLKNRRYFDQLLEHESAVALRGDQPLSLLMVDIDHFKRFNDTHGHEAGDSALKAVAGVLARHFRDSDVVCRFGGEEFVIIMAGSTAKAAYDKARELAHAVRAMPVEHGGFELGHVTISVGVSSWPECSDSPDSLLGLADRALYRAKEAGRDRVEIS</sequence>
<dbReference type="InterPro" id="IPR050469">
    <property type="entry name" value="Diguanylate_Cyclase"/>
</dbReference>
<feature type="transmembrane region" description="Helical" evidence="4">
    <location>
        <begin position="332"/>
        <end position="355"/>
    </location>
</feature>
<dbReference type="PANTHER" id="PTHR45138">
    <property type="entry name" value="REGULATORY COMPONENTS OF SENSORY TRANSDUCTION SYSTEM"/>
    <property type="match status" value="1"/>
</dbReference>
<dbReference type="Pfam" id="PF00990">
    <property type="entry name" value="GGDEF"/>
    <property type="match status" value="1"/>
</dbReference>
<feature type="transmembrane region" description="Helical" evidence="4">
    <location>
        <begin position="276"/>
        <end position="295"/>
    </location>
</feature>
<dbReference type="AlphaFoldDB" id="A0A1W6KF48"/>
<evidence type="ECO:0000256" key="1">
    <source>
        <dbReference type="ARBA" id="ARBA00001946"/>
    </source>
</evidence>
<feature type="transmembrane region" description="Helical" evidence="4">
    <location>
        <begin position="210"/>
        <end position="226"/>
    </location>
</feature>
<feature type="chain" id="PRO_5010875489" description="diguanylate cyclase" evidence="5">
    <location>
        <begin position="29"/>
        <end position="757"/>
    </location>
</feature>
<dbReference type="InterPro" id="IPR000160">
    <property type="entry name" value="GGDEF_dom"/>
</dbReference>
<dbReference type="PROSITE" id="PS50887">
    <property type="entry name" value="GGDEF"/>
    <property type="match status" value="1"/>
</dbReference>
<evidence type="ECO:0000313" key="8">
    <source>
        <dbReference type="Proteomes" id="UP000193100"/>
    </source>
</evidence>
<accession>A0A1W6KF48</accession>
<feature type="transmembrane region" description="Helical" evidence="4">
    <location>
        <begin position="183"/>
        <end position="203"/>
    </location>
</feature>
<dbReference type="SUPFAM" id="SSF49785">
    <property type="entry name" value="Galactose-binding domain-like"/>
    <property type="match status" value="1"/>
</dbReference>
<comment type="catalytic activity">
    <reaction evidence="3">
        <text>2 GTP = 3',3'-c-di-GMP + 2 diphosphate</text>
        <dbReference type="Rhea" id="RHEA:24898"/>
        <dbReference type="ChEBI" id="CHEBI:33019"/>
        <dbReference type="ChEBI" id="CHEBI:37565"/>
        <dbReference type="ChEBI" id="CHEBI:58805"/>
        <dbReference type="EC" id="2.7.7.65"/>
    </reaction>
</comment>
<dbReference type="GO" id="GO:1902201">
    <property type="term" value="P:negative regulation of bacterial-type flagellum-dependent cell motility"/>
    <property type="evidence" value="ECO:0007669"/>
    <property type="project" value="TreeGrafter"/>
</dbReference>
<dbReference type="InterPro" id="IPR008979">
    <property type="entry name" value="Galactose-bd-like_sf"/>
</dbReference>
<dbReference type="InterPro" id="IPR011623">
    <property type="entry name" value="7TMR_DISM_rcpt_extracell_dom1"/>
</dbReference>
<dbReference type="SMART" id="SM00267">
    <property type="entry name" value="GGDEF"/>
    <property type="match status" value="1"/>
</dbReference>
<dbReference type="GO" id="GO:0005886">
    <property type="term" value="C:plasma membrane"/>
    <property type="evidence" value="ECO:0007669"/>
    <property type="project" value="TreeGrafter"/>
</dbReference>
<dbReference type="EC" id="2.7.7.65" evidence="2"/>
<evidence type="ECO:0000313" key="7">
    <source>
        <dbReference type="EMBL" id="ARM85949.1"/>
    </source>
</evidence>
<dbReference type="Gene3D" id="3.30.70.270">
    <property type="match status" value="1"/>
</dbReference>
<keyword evidence="4" id="KW-0472">Membrane</keyword>
<dbReference type="Gene3D" id="2.60.120.260">
    <property type="entry name" value="Galactose-binding domain-like"/>
    <property type="match status" value="1"/>
</dbReference>
<organism evidence="7 8">
    <name type="scientific">Marinobacter salarius</name>
    <dbReference type="NCBI Taxonomy" id="1420917"/>
    <lineage>
        <taxon>Bacteria</taxon>
        <taxon>Pseudomonadati</taxon>
        <taxon>Pseudomonadota</taxon>
        <taxon>Gammaproteobacteria</taxon>
        <taxon>Pseudomonadales</taxon>
        <taxon>Marinobacteraceae</taxon>
        <taxon>Marinobacter</taxon>
    </lineage>
</organism>
<reference evidence="7 8" key="1">
    <citation type="submission" date="2017-04" db="EMBL/GenBank/DDBJ databases">
        <title>Genome Sequence of Marinobacter salarius strain SMR5 Isolated from a culture of the Diatom Skeletonema marinoi.</title>
        <authorList>
            <person name="Topel M."/>
            <person name="Pinder M.I.M."/>
            <person name="Johansson O.N."/>
            <person name="Kourtchenko O."/>
            <person name="Godhe A."/>
            <person name="Clarke A.K."/>
        </authorList>
    </citation>
    <scope>NUCLEOTIDE SEQUENCE [LARGE SCALE GENOMIC DNA]</scope>
    <source>
        <strain evidence="7 8">SMR5</strain>
    </source>
</reference>
<evidence type="ECO:0000256" key="3">
    <source>
        <dbReference type="ARBA" id="ARBA00034247"/>
    </source>
</evidence>
<dbReference type="InterPro" id="IPR043128">
    <property type="entry name" value="Rev_trsase/Diguanyl_cyclase"/>
</dbReference>
<dbReference type="GO" id="GO:0052621">
    <property type="term" value="F:diguanylate cyclase activity"/>
    <property type="evidence" value="ECO:0007669"/>
    <property type="project" value="UniProtKB-EC"/>
</dbReference>
<evidence type="ECO:0000256" key="4">
    <source>
        <dbReference type="SAM" id="Phobius"/>
    </source>
</evidence>
<dbReference type="Proteomes" id="UP000193100">
    <property type="component" value="Chromosome"/>
</dbReference>
<feature type="signal peptide" evidence="5">
    <location>
        <begin position="1"/>
        <end position="28"/>
    </location>
</feature>
<evidence type="ECO:0000256" key="5">
    <source>
        <dbReference type="SAM" id="SignalP"/>
    </source>
</evidence>
<keyword evidence="4" id="KW-0812">Transmembrane</keyword>
<keyword evidence="5" id="KW-0732">Signal</keyword>
<evidence type="ECO:0000256" key="2">
    <source>
        <dbReference type="ARBA" id="ARBA00012528"/>
    </source>
</evidence>
<gene>
    <name evidence="7" type="primary">cph2</name>
    <name evidence="7" type="ORF">MARSALSMR5_03929</name>
</gene>
<name>A0A1W6KF48_9GAMM</name>
<feature type="domain" description="GGDEF" evidence="6">
    <location>
        <begin position="625"/>
        <end position="757"/>
    </location>
</feature>
<proteinExistence type="predicted"/>
<dbReference type="GO" id="GO:0043709">
    <property type="term" value="P:cell adhesion involved in single-species biofilm formation"/>
    <property type="evidence" value="ECO:0007669"/>
    <property type="project" value="TreeGrafter"/>
</dbReference>
<feature type="transmembrane region" description="Helical" evidence="4">
    <location>
        <begin position="301"/>
        <end position="320"/>
    </location>
</feature>
<feature type="transmembrane region" description="Helical" evidence="4">
    <location>
        <begin position="361"/>
        <end position="382"/>
    </location>
</feature>
<dbReference type="EMBL" id="CP020931">
    <property type="protein sequence ID" value="ARM85949.1"/>
    <property type="molecule type" value="Genomic_DNA"/>
</dbReference>
<dbReference type="PANTHER" id="PTHR45138:SF9">
    <property type="entry name" value="DIGUANYLATE CYCLASE DGCM-RELATED"/>
    <property type="match status" value="1"/>
</dbReference>
<comment type="cofactor">
    <cofactor evidence="1">
        <name>Mg(2+)</name>
        <dbReference type="ChEBI" id="CHEBI:18420"/>
    </cofactor>
</comment>
<dbReference type="Pfam" id="PF07695">
    <property type="entry name" value="7TMR-DISM_7TM"/>
    <property type="match status" value="1"/>
</dbReference>
<dbReference type="InterPro" id="IPR029787">
    <property type="entry name" value="Nucleotide_cyclase"/>
</dbReference>
<dbReference type="CDD" id="cd01949">
    <property type="entry name" value="GGDEF"/>
    <property type="match status" value="1"/>
</dbReference>
<keyword evidence="4" id="KW-1133">Transmembrane helix</keyword>